<reference evidence="1 2" key="1">
    <citation type="submission" date="2023-03" db="EMBL/GenBank/DDBJ databases">
        <title>Bacillus Genome Sequencing.</title>
        <authorList>
            <person name="Dunlap C."/>
        </authorList>
    </citation>
    <scope>NUCLEOTIDE SEQUENCE [LARGE SCALE GENOMIC DNA]</scope>
    <source>
        <strain evidence="1 2">NRS-1717</strain>
    </source>
</reference>
<proteinExistence type="predicted"/>
<name>A0ABU6NTZ2_9BACI</name>
<evidence type="ECO:0000313" key="2">
    <source>
        <dbReference type="Proteomes" id="UP001342826"/>
    </source>
</evidence>
<protein>
    <submittedName>
        <fullName evidence="1">Uncharacterized protein</fullName>
    </submittedName>
</protein>
<sequence>MEFDDTSFIGLINAEKYKSFVDENWELDSLFQHFSNEMQKRNILVFQMTEEGIEHSWNVKVKIGKEVAIEQYFRKAVGYIRVTANQLYLADYSCLTMAAQFKDKRVPDENCSNYKIDIEEGNYKVNIIQFYNADKDEHIGEDKTDILLNFIKISDFQATAGDVFWCSY</sequence>
<organism evidence="1 2">
    <name type="scientific">Metabacillus fastidiosus</name>
    <dbReference type="NCBI Taxonomy" id="1458"/>
    <lineage>
        <taxon>Bacteria</taxon>
        <taxon>Bacillati</taxon>
        <taxon>Bacillota</taxon>
        <taxon>Bacilli</taxon>
        <taxon>Bacillales</taxon>
        <taxon>Bacillaceae</taxon>
        <taxon>Metabacillus</taxon>
    </lineage>
</organism>
<comment type="caution">
    <text evidence="1">The sequence shown here is derived from an EMBL/GenBank/DDBJ whole genome shotgun (WGS) entry which is preliminary data.</text>
</comment>
<accession>A0ABU6NTZ2</accession>
<dbReference type="RefSeq" id="WP_174521601.1">
    <property type="nucleotide sequence ID" value="NZ_JARTFQ010000010.1"/>
</dbReference>
<keyword evidence="2" id="KW-1185">Reference proteome</keyword>
<evidence type="ECO:0000313" key="1">
    <source>
        <dbReference type="EMBL" id="MED4400613.1"/>
    </source>
</evidence>
<dbReference type="GeneID" id="301141795"/>
<dbReference type="EMBL" id="JARTFS010000004">
    <property type="protein sequence ID" value="MED4400613.1"/>
    <property type="molecule type" value="Genomic_DNA"/>
</dbReference>
<dbReference type="Proteomes" id="UP001342826">
    <property type="component" value="Unassembled WGS sequence"/>
</dbReference>
<gene>
    <name evidence="1" type="ORF">P9271_04615</name>
</gene>